<keyword evidence="1" id="KW-0812">Transmembrane</keyword>
<keyword evidence="1" id="KW-0472">Membrane</keyword>
<feature type="signal peptide" evidence="2">
    <location>
        <begin position="1"/>
        <end position="24"/>
    </location>
</feature>
<evidence type="ECO:0000313" key="4">
    <source>
        <dbReference type="Proteomes" id="UP000015102"/>
    </source>
</evidence>
<protein>
    <recommendedName>
        <fullName evidence="5">Protein sleepless</fullName>
    </recommendedName>
</protein>
<reference evidence="4" key="1">
    <citation type="submission" date="2013-02" db="EMBL/GenBank/DDBJ databases">
        <authorList>
            <person name="Hughes D."/>
        </authorList>
    </citation>
    <scope>NUCLEOTIDE SEQUENCE</scope>
    <source>
        <strain>Durham</strain>
        <strain evidence="4">NC isolate 2 -- Noor lab</strain>
    </source>
</reference>
<keyword evidence="4" id="KW-1185">Reference proteome</keyword>
<feature type="transmembrane region" description="Helical" evidence="1">
    <location>
        <begin position="148"/>
        <end position="166"/>
    </location>
</feature>
<dbReference type="HOGENOM" id="CLU_1572423_0_0_1"/>
<sequence length="170" mass="18556">MEVKMSHKLLVIFVICGLSLEAMALTCFKCQSNYGGNCVDRKQGETVECSDENPALDTNAYLGDFFNINKNITGSRYACINVYANFTSGSNMSYSGCVFKNASLTCDNLFNNPKQNTAILTTPNKNNPSNPTNNFACKICDSNKCNTSGANLMIANLSVFLLAFFLKSTL</sequence>
<evidence type="ECO:0000256" key="1">
    <source>
        <dbReference type="SAM" id="Phobius"/>
    </source>
</evidence>
<evidence type="ECO:0008006" key="5">
    <source>
        <dbReference type="Google" id="ProtNLM"/>
    </source>
</evidence>
<keyword evidence="2" id="KW-0732">Signal</keyword>
<evidence type="ECO:0000256" key="2">
    <source>
        <dbReference type="SAM" id="SignalP"/>
    </source>
</evidence>
<organism evidence="3 4">
    <name type="scientific">Megaselia scalaris</name>
    <name type="common">Humpbacked fly</name>
    <name type="synonym">Phora scalaris</name>
    <dbReference type="NCBI Taxonomy" id="36166"/>
    <lineage>
        <taxon>Eukaryota</taxon>
        <taxon>Metazoa</taxon>
        <taxon>Ecdysozoa</taxon>
        <taxon>Arthropoda</taxon>
        <taxon>Hexapoda</taxon>
        <taxon>Insecta</taxon>
        <taxon>Pterygota</taxon>
        <taxon>Neoptera</taxon>
        <taxon>Endopterygota</taxon>
        <taxon>Diptera</taxon>
        <taxon>Brachycera</taxon>
        <taxon>Muscomorpha</taxon>
        <taxon>Platypezoidea</taxon>
        <taxon>Phoridae</taxon>
        <taxon>Megaseliini</taxon>
        <taxon>Megaselia</taxon>
    </lineage>
</organism>
<keyword evidence="1" id="KW-1133">Transmembrane helix</keyword>
<dbReference type="AlphaFoldDB" id="T1GYF4"/>
<feature type="chain" id="PRO_5004577238" description="Protein sleepless" evidence="2">
    <location>
        <begin position="25"/>
        <end position="170"/>
    </location>
</feature>
<name>T1GYF4_MEGSC</name>
<reference evidence="3" key="2">
    <citation type="submission" date="2015-06" db="UniProtKB">
        <authorList>
            <consortium name="EnsemblMetazoa"/>
        </authorList>
    </citation>
    <scope>IDENTIFICATION</scope>
</reference>
<evidence type="ECO:0000313" key="3">
    <source>
        <dbReference type="EnsemblMetazoa" id="MESCA008879-PA"/>
    </source>
</evidence>
<proteinExistence type="predicted"/>
<dbReference type="Proteomes" id="UP000015102">
    <property type="component" value="Unassembled WGS sequence"/>
</dbReference>
<accession>T1GYF4</accession>
<dbReference type="EnsemblMetazoa" id="MESCA008879-RA">
    <property type="protein sequence ID" value="MESCA008879-PA"/>
    <property type="gene ID" value="MESCA008879"/>
</dbReference>
<dbReference type="EMBL" id="CAQQ02385696">
    <property type="status" value="NOT_ANNOTATED_CDS"/>
    <property type="molecule type" value="Genomic_DNA"/>
</dbReference>